<gene>
    <name evidence="10" type="ORF">GCM10017577_32780</name>
</gene>
<dbReference type="InterPro" id="IPR045621">
    <property type="entry name" value="BPD_transp_1_N"/>
</dbReference>
<feature type="transmembrane region" description="Helical" evidence="7">
    <location>
        <begin position="206"/>
        <end position="225"/>
    </location>
</feature>
<dbReference type="Gene3D" id="1.10.3720.10">
    <property type="entry name" value="MetI-like"/>
    <property type="match status" value="1"/>
</dbReference>
<dbReference type="Proteomes" id="UP001143463">
    <property type="component" value="Unassembled WGS sequence"/>
</dbReference>
<keyword evidence="3" id="KW-1003">Cell membrane</keyword>
<dbReference type="RefSeq" id="WP_081924149.1">
    <property type="nucleotide sequence ID" value="NZ_BAAAUZ010000020.1"/>
</dbReference>
<evidence type="ECO:0000259" key="9">
    <source>
        <dbReference type="PROSITE" id="PS50928"/>
    </source>
</evidence>
<feature type="region of interest" description="Disordered" evidence="8">
    <location>
        <begin position="1"/>
        <end position="23"/>
    </location>
</feature>
<keyword evidence="4 7" id="KW-0812">Transmembrane</keyword>
<protein>
    <submittedName>
        <fullName evidence="10">ABC transporter permease</fullName>
    </submittedName>
</protein>
<evidence type="ECO:0000313" key="10">
    <source>
        <dbReference type="EMBL" id="GLL12137.1"/>
    </source>
</evidence>
<evidence type="ECO:0000256" key="5">
    <source>
        <dbReference type="ARBA" id="ARBA00022989"/>
    </source>
</evidence>
<reference evidence="10" key="1">
    <citation type="journal article" date="2014" name="Int. J. Syst. Evol. Microbiol.">
        <title>Complete genome sequence of Corynebacterium casei LMG S-19264T (=DSM 44701T), isolated from a smear-ripened cheese.</title>
        <authorList>
            <consortium name="US DOE Joint Genome Institute (JGI-PGF)"/>
            <person name="Walter F."/>
            <person name="Albersmeier A."/>
            <person name="Kalinowski J."/>
            <person name="Ruckert C."/>
        </authorList>
    </citation>
    <scope>NUCLEOTIDE SEQUENCE</scope>
    <source>
        <strain evidence="10">VKM Ac-1069</strain>
    </source>
</reference>
<keyword evidence="11" id="KW-1185">Reference proteome</keyword>
<keyword evidence="2 7" id="KW-0813">Transport</keyword>
<dbReference type="CDD" id="cd06261">
    <property type="entry name" value="TM_PBP2"/>
    <property type="match status" value="1"/>
</dbReference>
<dbReference type="InterPro" id="IPR035906">
    <property type="entry name" value="MetI-like_sf"/>
</dbReference>
<feature type="transmembrane region" description="Helical" evidence="7">
    <location>
        <begin position="166"/>
        <end position="194"/>
    </location>
</feature>
<feature type="transmembrane region" description="Helical" evidence="7">
    <location>
        <begin position="36"/>
        <end position="61"/>
    </location>
</feature>
<name>A0A9W6L1S3_9PSEU</name>
<comment type="subcellular location">
    <subcellularLocation>
        <location evidence="1 7">Cell membrane</location>
        <topology evidence="1 7">Multi-pass membrane protein</topology>
    </subcellularLocation>
</comment>
<evidence type="ECO:0000256" key="6">
    <source>
        <dbReference type="ARBA" id="ARBA00023136"/>
    </source>
</evidence>
<dbReference type="EMBL" id="BSFQ01000012">
    <property type="protein sequence ID" value="GLL12137.1"/>
    <property type="molecule type" value="Genomic_DNA"/>
</dbReference>
<dbReference type="AlphaFoldDB" id="A0A9W6L1S3"/>
<evidence type="ECO:0000256" key="4">
    <source>
        <dbReference type="ARBA" id="ARBA00022692"/>
    </source>
</evidence>
<accession>A0A9W6L1S3</accession>
<keyword evidence="5 7" id="KW-1133">Transmembrane helix</keyword>
<dbReference type="PANTHER" id="PTHR43163">
    <property type="entry name" value="DIPEPTIDE TRANSPORT SYSTEM PERMEASE PROTEIN DPPB-RELATED"/>
    <property type="match status" value="1"/>
</dbReference>
<feature type="domain" description="ABC transmembrane type-1" evidence="9">
    <location>
        <begin position="127"/>
        <end position="332"/>
    </location>
</feature>
<evidence type="ECO:0000256" key="7">
    <source>
        <dbReference type="RuleBase" id="RU363032"/>
    </source>
</evidence>
<evidence type="ECO:0000256" key="8">
    <source>
        <dbReference type="SAM" id="MobiDB-lite"/>
    </source>
</evidence>
<evidence type="ECO:0000256" key="1">
    <source>
        <dbReference type="ARBA" id="ARBA00004651"/>
    </source>
</evidence>
<dbReference type="GO" id="GO:0005886">
    <property type="term" value="C:plasma membrane"/>
    <property type="evidence" value="ECO:0007669"/>
    <property type="project" value="UniProtKB-SubCell"/>
</dbReference>
<sequence>MTVQLTEPLTAEPTPTTPVAPQAPVRRRPGLALLAWLGRTLAVTVPVFLLATLVTFLLGAFSGLSPAGQLLGDAATPEDVARVNAQLGLDRPVLVQYVDWLGHVVRGDLGTSWLNGVGVAEQIGQRLEVSLSVAGFALVIGIVVGTALGVLAAVRQGSWVDRAVTAFCTLISTLPPFVVSIGLIVVFCVLFPLFPSAGYVSPTEDPSAWLTLITLPAIALSLDAVSDIARQLRTGLVAAQRENYVVGLVVRGLPARRILLRHVLRNGSGPALSVLGLRVPMLIGGAVVTESIFGMAGFGRFAADGAVRGDVPVVQGTLVVAIVVVLLFNLLVNAALVRLRPAAQRGS</sequence>
<dbReference type="Pfam" id="PF00528">
    <property type="entry name" value="BPD_transp_1"/>
    <property type="match status" value="1"/>
</dbReference>
<dbReference type="PANTHER" id="PTHR43163:SF3">
    <property type="entry name" value="PEPTIDE ABC TRANSPORTER PERMEASE PROTEIN"/>
    <property type="match status" value="1"/>
</dbReference>
<organism evidence="10 11">
    <name type="scientific">Pseudonocardia halophobica</name>
    <dbReference type="NCBI Taxonomy" id="29401"/>
    <lineage>
        <taxon>Bacteria</taxon>
        <taxon>Bacillati</taxon>
        <taxon>Actinomycetota</taxon>
        <taxon>Actinomycetes</taxon>
        <taxon>Pseudonocardiales</taxon>
        <taxon>Pseudonocardiaceae</taxon>
        <taxon>Pseudonocardia</taxon>
    </lineage>
</organism>
<evidence type="ECO:0000313" key="11">
    <source>
        <dbReference type="Proteomes" id="UP001143463"/>
    </source>
</evidence>
<comment type="similarity">
    <text evidence="7">Belongs to the binding-protein-dependent transport system permease family.</text>
</comment>
<evidence type="ECO:0000256" key="3">
    <source>
        <dbReference type="ARBA" id="ARBA00022475"/>
    </source>
</evidence>
<reference evidence="10" key="2">
    <citation type="submission" date="2023-01" db="EMBL/GenBank/DDBJ databases">
        <authorList>
            <person name="Sun Q."/>
            <person name="Evtushenko L."/>
        </authorList>
    </citation>
    <scope>NUCLEOTIDE SEQUENCE</scope>
    <source>
        <strain evidence="10">VKM Ac-1069</strain>
    </source>
</reference>
<comment type="caution">
    <text evidence="10">The sequence shown here is derived from an EMBL/GenBank/DDBJ whole genome shotgun (WGS) entry which is preliminary data.</text>
</comment>
<feature type="transmembrane region" description="Helical" evidence="7">
    <location>
        <begin position="133"/>
        <end position="154"/>
    </location>
</feature>
<dbReference type="InterPro" id="IPR000515">
    <property type="entry name" value="MetI-like"/>
</dbReference>
<keyword evidence="6 7" id="KW-0472">Membrane</keyword>
<proteinExistence type="inferred from homology"/>
<evidence type="ECO:0000256" key="2">
    <source>
        <dbReference type="ARBA" id="ARBA00022448"/>
    </source>
</evidence>
<dbReference type="SUPFAM" id="SSF161098">
    <property type="entry name" value="MetI-like"/>
    <property type="match status" value="1"/>
</dbReference>
<feature type="transmembrane region" description="Helical" evidence="7">
    <location>
        <begin position="275"/>
        <end position="298"/>
    </location>
</feature>
<dbReference type="GO" id="GO:0055085">
    <property type="term" value="P:transmembrane transport"/>
    <property type="evidence" value="ECO:0007669"/>
    <property type="project" value="InterPro"/>
</dbReference>
<feature type="transmembrane region" description="Helical" evidence="7">
    <location>
        <begin position="318"/>
        <end position="337"/>
    </location>
</feature>
<dbReference type="PROSITE" id="PS50928">
    <property type="entry name" value="ABC_TM1"/>
    <property type="match status" value="1"/>
</dbReference>
<dbReference type="Pfam" id="PF19300">
    <property type="entry name" value="BPD_transp_1_N"/>
    <property type="match status" value="1"/>
</dbReference>